<dbReference type="PANTHER" id="PTHR33452:SF1">
    <property type="entry name" value="INNER MEMBRANE PROTEIN YPHA-RELATED"/>
    <property type="match status" value="1"/>
</dbReference>
<sequence length="145" mass="15897">MNRLFNTNYNHRGLDFVLLILRIGIAGLMLFHGTGKLEMLLAGGEIKFMNFMGLGDTASLILAVFAEVVCSVLVLLGIAVRLAVLPLMITMVVAIFLVHGADGLKEKELAIHYLLTYIVLLFAGGGRFSVDSIISRRSARARRSY</sequence>
<keyword evidence="9" id="KW-1185">Reference proteome</keyword>
<feature type="transmembrane region" description="Helical" evidence="7">
    <location>
        <begin position="12"/>
        <end position="31"/>
    </location>
</feature>
<keyword evidence="4 7" id="KW-0812">Transmembrane</keyword>
<evidence type="ECO:0000256" key="2">
    <source>
        <dbReference type="ARBA" id="ARBA00006679"/>
    </source>
</evidence>
<evidence type="ECO:0000256" key="5">
    <source>
        <dbReference type="ARBA" id="ARBA00022989"/>
    </source>
</evidence>
<feature type="transmembrane region" description="Helical" evidence="7">
    <location>
        <begin position="51"/>
        <end position="75"/>
    </location>
</feature>
<reference evidence="8 9" key="1">
    <citation type="submission" date="2015-01" db="EMBL/GenBank/DDBJ databases">
        <title>Draft genome sequence of Pedobacter sp. NL19 isolated from sludge of an effluent treatment pond in an abandoned uranium mine.</title>
        <authorList>
            <person name="Santos T."/>
            <person name="Caetano T."/>
            <person name="Covas C."/>
            <person name="Cruz A."/>
            <person name="Mendo S."/>
        </authorList>
    </citation>
    <scope>NUCLEOTIDE SEQUENCE [LARGE SCALE GENOMIC DNA]</scope>
    <source>
        <strain evidence="8 9">NL19</strain>
    </source>
</reference>
<feature type="transmembrane region" description="Helical" evidence="7">
    <location>
        <begin position="82"/>
        <end position="99"/>
    </location>
</feature>
<evidence type="ECO:0000313" key="8">
    <source>
        <dbReference type="EMBL" id="KIO78238.1"/>
    </source>
</evidence>
<dbReference type="GO" id="GO:0005886">
    <property type="term" value="C:plasma membrane"/>
    <property type="evidence" value="ECO:0007669"/>
    <property type="project" value="UniProtKB-SubCell"/>
</dbReference>
<dbReference type="Proteomes" id="UP000032049">
    <property type="component" value="Unassembled WGS sequence"/>
</dbReference>
<dbReference type="STRING" id="1503925.TH53_04795"/>
<organism evidence="8 9">
    <name type="scientific">Pedobacter lusitanus</name>
    <dbReference type="NCBI Taxonomy" id="1503925"/>
    <lineage>
        <taxon>Bacteria</taxon>
        <taxon>Pseudomonadati</taxon>
        <taxon>Bacteroidota</taxon>
        <taxon>Sphingobacteriia</taxon>
        <taxon>Sphingobacteriales</taxon>
        <taxon>Sphingobacteriaceae</taxon>
        <taxon>Pedobacter</taxon>
    </lineage>
</organism>
<dbReference type="Pfam" id="PF07681">
    <property type="entry name" value="DoxX"/>
    <property type="match status" value="1"/>
</dbReference>
<dbReference type="PANTHER" id="PTHR33452">
    <property type="entry name" value="OXIDOREDUCTASE CATD-RELATED"/>
    <property type="match status" value="1"/>
</dbReference>
<comment type="caution">
    <text evidence="8">The sequence shown here is derived from an EMBL/GenBank/DDBJ whole genome shotgun (WGS) entry which is preliminary data.</text>
</comment>
<dbReference type="InterPro" id="IPR051907">
    <property type="entry name" value="DoxX-like_oxidoreductase"/>
</dbReference>
<comment type="similarity">
    <text evidence="2">Belongs to the DoxX family.</text>
</comment>
<dbReference type="InterPro" id="IPR032808">
    <property type="entry name" value="DoxX"/>
</dbReference>
<protein>
    <submittedName>
        <fullName evidence="8">DoxX family protein</fullName>
    </submittedName>
</protein>
<keyword evidence="5 7" id="KW-1133">Transmembrane helix</keyword>
<evidence type="ECO:0000313" key="9">
    <source>
        <dbReference type="Proteomes" id="UP000032049"/>
    </source>
</evidence>
<dbReference type="RefSeq" id="WP_041878926.1">
    <property type="nucleotide sequence ID" value="NZ_CP157278.1"/>
</dbReference>
<name>A0A0D0F922_9SPHI</name>
<evidence type="ECO:0000256" key="6">
    <source>
        <dbReference type="ARBA" id="ARBA00023136"/>
    </source>
</evidence>
<accession>A0A0D0F922</accession>
<proteinExistence type="inferred from homology"/>
<evidence type="ECO:0000256" key="4">
    <source>
        <dbReference type="ARBA" id="ARBA00022692"/>
    </source>
</evidence>
<keyword evidence="3" id="KW-1003">Cell membrane</keyword>
<evidence type="ECO:0000256" key="1">
    <source>
        <dbReference type="ARBA" id="ARBA00004651"/>
    </source>
</evidence>
<dbReference type="EMBL" id="JXRA01000018">
    <property type="protein sequence ID" value="KIO78238.1"/>
    <property type="molecule type" value="Genomic_DNA"/>
</dbReference>
<gene>
    <name evidence="8" type="ORF">TH53_04795</name>
</gene>
<dbReference type="AlphaFoldDB" id="A0A0D0F922"/>
<evidence type="ECO:0000256" key="3">
    <source>
        <dbReference type="ARBA" id="ARBA00022475"/>
    </source>
</evidence>
<keyword evidence="6 7" id="KW-0472">Membrane</keyword>
<comment type="subcellular location">
    <subcellularLocation>
        <location evidence="1">Cell membrane</location>
        <topology evidence="1">Multi-pass membrane protein</topology>
    </subcellularLocation>
</comment>
<evidence type="ECO:0000256" key="7">
    <source>
        <dbReference type="SAM" id="Phobius"/>
    </source>
</evidence>
<feature type="transmembrane region" description="Helical" evidence="7">
    <location>
        <begin position="111"/>
        <end position="130"/>
    </location>
</feature>
<dbReference type="OrthoDB" id="9813193at2"/>